<sequence>MSSPAMQVRSRIPRLAGAAVERARLTVVPRRRRAAGRAPFLALVTMVLLGGVVGLLLFNTSMQQASFATTGLEQQATRLAARQQSLEMELDRLRNPQRIAAAAKRLGMVQACSPAFLRLGTGEVSGVPCAGGGPDSPSLRINPLPPSKPAILNPPPNVVTVDPPASAGENSQADTGRGNPDRDARDGRKKNNR</sequence>
<gene>
    <name evidence="3" type="ORF">FHU40_000136</name>
</gene>
<keyword evidence="2" id="KW-0472">Membrane</keyword>
<dbReference type="EMBL" id="JACHWR010000001">
    <property type="protein sequence ID" value="MBB3040335.1"/>
    <property type="molecule type" value="Genomic_DNA"/>
</dbReference>
<keyword evidence="2" id="KW-0812">Transmembrane</keyword>
<evidence type="ECO:0000256" key="2">
    <source>
        <dbReference type="SAM" id="Phobius"/>
    </source>
</evidence>
<accession>A0A7W4VRB5</accession>
<dbReference type="Proteomes" id="UP000589626">
    <property type="component" value="Unassembled WGS sequence"/>
</dbReference>
<keyword evidence="3" id="KW-0132">Cell division</keyword>
<name>A0A7W4VRB5_9ACTN</name>
<keyword evidence="4" id="KW-1185">Reference proteome</keyword>
<keyword evidence="2" id="KW-1133">Transmembrane helix</keyword>
<comment type="caution">
    <text evidence="3">The sequence shown here is derived from an EMBL/GenBank/DDBJ whole genome shotgun (WGS) entry which is preliminary data.</text>
</comment>
<reference evidence="3 4" key="1">
    <citation type="submission" date="2020-08" db="EMBL/GenBank/DDBJ databases">
        <title>Sequencing the genomes of 1000 actinobacteria strains.</title>
        <authorList>
            <person name="Klenk H.-P."/>
        </authorList>
    </citation>
    <scope>NUCLEOTIDE SEQUENCE [LARGE SCALE GENOMIC DNA]</scope>
    <source>
        <strain evidence="3 4">DSM 105498</strain>
    </source>
</reference>
<dbReference type="AlphaFoldDB" id="A0A7W4VRB5"/>
<evidence type="ECO:0000256" key="1">
    <source>
        <dbReference type="SAM" id="MobiDB-lite"/>
    </source>
</evidence>
<evidence type="ECO:0000313" key="3">
    <source>
        <dbReference type="EMBL" id="MBB3040335.1"/>
    </source>
</evidence>
<dbReference type="RefSeq" id="WP_183590379.1">
    <property type="nucleotide sequence ID" value="NZ_JACHWR010000001.1"/>
</dbReference>
<keyword evidence="3" id="KW-0131">Cell cycle</keyword>
<proteinExistence type="predicted"/>
<evidence type="ECO:0000313" key="4">
    <source>
        <dbReference type="Proteomes" id="UP000589626"/>
    </source>
</evidence>
<dbReference type="GO" id="GO:0051301">
    <property type="term" value="P:cell division"/>
    <property type="evidence" value="ECO:0007669"/>
    <property type="project" value="UniProtKB-KW"/>
</dbReference>
<feature type="compositionally biased region" description="Pro residues" evidence="1">
    <location>
        <begin position="143"/>
        <end position="157"/>
    </location>
</feature>
<feature type="transmembrane region" description="Helical" evidence="2">
    <location>
        <begin position="40"/>
        <end position="58"/>
    </location>
</feature>
<organism evidence="3 4">
    <name type="scientific">Nocardioides soli</name>
    <dbReference type="NCBI Taxonomy" id="1036020"/>
    <lineage>
        <taxon>Bacteria</taxon>
        <taxon>Bacillati</taxon>
        <taxon>Actinomycetota</taxon>
        <taxon>Actinomycetes</taxon>
        <taxon>Propionibacteriales</taxon>
        <taxon>Nocardioidaceae</taxon>
        <taxon>Nocardioides</taxon>
    </lineage>
</organism>
<feature type="region of interest" description="Disordered" evidence="1">
    <location>
        <begin position="137"/>
        <end position="193"/>
    </location>
</feature>
<protein>
    <submittedName>
        <fullName evidence="3">Cell division protein FtsB</fullName>
    </submittedName>
</protein>